<feature type="transmembrane region" description="Helical" evidence="1">
    <location>
        <begin position="405"/>
        <end position="427"/>
    </location>
</feature>
<feature type="transmembrane region" description="Helical" evidence="1">
    <location>
        <begin position="41"/>
        <end position="62"/>
    </location>
</feature>
<name>A0A517RGG3_9PLAN</name>
<evidence type="ECO:0000313" key="2">
    <source>
        <dbReference type="EMBL" id="QDT42962.1"/>
    </source>
</evidence>
<dbReference type="Proteomes" id="UP000317171">
    <property type="component" value="Chromosome"/>
</dbReference>
<feature type="transmembrane region" description="Helical" evidence="1">
    <location>
        <begin position="275"/>
        <end position="296"/>
    </location>
</feature>
<dbReference type="EMBL" id="CP036269">
    <property type="protein sequence ID" value="QDT42962.1"/>
    <property type="molecule type" value="Genomic_DNA"/>
</dbReference>
<keyword evidence="1" id="KW-1133">Transmembrane helix</keyword>
<feature type="transmembrane region" description="Helical" evidence="1">
    <location>
        <begin position="229"/>
        <end position="255"/>
    </location>
</feature>
<feature type="transmembrane region" description="Helical" evidence="1">
    <location>
        <begin position="447"/>
        <end position="471"/>
    </location>
</feature>
<feature type="transmembrane region" description="Helical" evidence="1">
    <location>
        <begin position="186"/>
        <end position="208"/>
    </location>
</feature>
<keyword evidence="1" id="KW-0812">Transmembrane</keyword>
<sequence length="487" mass="54152">MSLATACGVTVLRSFCISIIGVFLSGHVSRIVEAGYSRRSLFLFTLILVPLLMPELIVAYAWQLISLKLVHYPFLIELLYSSLVLLKVVPVGIICFCLSPPSAISPEADFIRKSVRSPVAQITKPRSQWNFFLWKTVIRTFPIGALLFLLSFQEFEMASLLYQDSWTVWIFDAQAGGVPVNQTLSFISGPLLIELILITGVILLLSRLKNQPALNQPFQRPNISRVSTILSWGYVLAAFFLIGFVPFIFIGWGGVHALGSLLQNQLQLRGTLQESAWGLVYGLTSGIAAWGLANIFFATKQSSQIKILGCLCCLPGLCGALTLALLIASLLLTNYGYWLYDTPLAIILAMVLFLFPRAVFLKLIFLPQTKNDALYLARLLSRSKHKTQALKGVQLLWSVNGKMQYWAIAILAFWAYWNVTLSSILAPNKAQPSTVRLYNLMHYGQNSMLSGITFLSLCIPVCVSLLLFPLVKKLWILSSNRSGLTET</sequence>
<evidence type="ECO:0000313" key="3">
    <source>
        <dbReference type="Proteomes" id="UP000317171"/>
    </source>
</evidence>
<reference evidence="2 3" key="1">
    <citation type="submission" date="2019-02" db="EMBL/GenBank/DDBJ databases">
        <title>Deep-cultivation of Planctomycetes and their phenomic and genomic characterization uncovers novel biology.</title>
        <authorList>
            <person name="Wiegand S."/>
            <person name="Jogler M."/>
            <person name="Boedeker C."/>
            <person name="Pinto D."/>
            <person name="Vollmers J."/>
            <person name="Rivas-Marin E."/>
            <person name="Kohn T."/>
            <person name="Peeters S.H."/>
            <person name="Heuer A."/>
            <person name="Rast P."/>
            <person name="Oberbeckmann S."/>
            <person name="Bunk B."/>
            <person name="Jeske O."/>
            <person name="Meyerdierks A."/>
            <person name="Storesund J.E."/>
            <person name="Kallscheuer N."/>
            <person name="Luecker S."/>
            <person name="Lage O.M."/>
            <person name="Pohl T."/>
            <person name="Merkel B.J."/>
            <person name="Hornburger P."/>
            <person name="Mueller R.-W."/>
            <person name="Bruemmer F."/>
            <person name="Labrenz M."/>
            <person name="Spormann A.M."/>
            <person name="Op den Camp H."/>
            <person name="Overmann J."/>
            <person name="Amann R."/>
            <person name="Jetten M.S.M."/>
            <person name="Mascher T."/>
            <person name="Medema M.H."/>
            <person name="Devos D.P."/>
            <person name="Kaster A.-K."/>
            <person name="Ovreas L."/>
            <person name="Rohde M."/>
            <person name="Galperin M.Y."/>
            <person name="Jogler C."/>
        </authorList>
    </citation>
    <scope>NUCLEOTIDE SEQUENCE [LARGE SCALE GENOMIC DNA]</scope>
    <source>
        <strain evidence="2 3">Pan241w</strain>
    </source>
</reference>
<evidence type="ECO:0000256" key="1">
    <source>
        <dbReference type="SAM" id="Phobius"/>
    </source>
</evidence>
<feature type="transmembrane region" description="Helical" evidence="1">
    <location>
        <begin position="74"/>
        <end position="98"/>
    </location>
</feature>
<feature type="transmembrane region" description="Helical" evidence="1">
    <location>
        <begin position="132"/>
        <end position="152"/>
    </location>
</feature>
<feature type="transmembrane region" description="Helical" evidence="1">
    <location>
        <begin position="308"/>
        <end position="332"/>
    </location>
</feature>
<feature type="transmembrane region" description="Helical" evidence="1">
    <location>
        <begin position="344"/>
        <end position="365"/>
    </location>
</feature>
<dbReference type="AlphaFoldDB" id="A0A517RGG3"/>
<accession>A0A517RGG3</accession>
<protein>
    <recommendedName>
        <fullName evidence="4">ABC transmembrane type-1 domain-containing protein</fullName>
    </recommendedName>
</protein>
<keyword evidence="3" id="KW-1185">Reference proteome</keyword>
<organism evidence="2 3">
    <name type="scientific">Gimesia alba</name>
    <dbReference type="NCBI Taxonomy" id="2527973"/>
    <lineage>
        <taxon>Bacteria</taxon>
        <taxon>Pseudomonadati</taxon>
        <taxon>Planctomycetota</taxon>
        <taxon>Planctomycetia</taxon>
        <taxon>Planctomycetales</taxon>
        <taxon>Planctomycetaceae</taxon>
        <taxon>Gimesia</taxon>
    </lineage>
</organism>
<keyword evidence="1" id="KW-0472">Membrane</keyword>
<feature type="transmembrane region" description="Helical" evidence="1">
    <location>
        <begin position="12"/>
        <end position="29"/>
    </location>
</feature>
<proteinExistence type="predicted"/>
<dbReference type="KEGG" id="gaz:Pan241w_30570"/>
<gene>
    <name evidence="2" type="ORF">Pan241w_30570</name>
</gene>
<evidence type="ECO:0008006" key="4">
    <source>
        <dbReference type="Google" id="ProtNLM"/>
    </source>
</evidence>